<dbReference type="InterPro" id="IPR014004">
    <property type="entry name" value="Transpt-assoc_nodulatn_dom_bac"/>
</dbReference>
<dbReference type="PROSITE" id="PS50914">
    <property type="entry name" value="BON"/>
    <property type="match status" value="1"/>
</dbReference>
<feature type="signal peptide" evidence="2">
    <location>
        <begin position="1"/>
        <end position="21"/>
    </location>
</feature>
<sequence length="124" mass="12509">MKTVFIAAAALSLAFAGGAAAQSAGTRADAAQDAQSMQEPAATATGDSQQPVGDTWITTKVKTELMATSGVPGTDIKVETVNGVVKLSGHVDKAQADKAASIARNIDGVKKVDTSGLLASHSRK</sequence>
<feature type="chain" id="PRO_5043482278" evidence="2">
    <location>
        <begin position="22"/>
        <end position="124"/>
    </location>
</feature>
<dbReference type="KEGG" id="lem:LEN_2693"/>
<evidence type="ECO:0000313" key="4">
    <source>
        <dbReference type="EMBL" id="BAV98180.1"/>
    </source>
</evidence>
<accession>A0AAU9ASH4</accession>
<gene>
    <name evidence="4" type="primary">osmY</name>
    <name evidence="4" type="ORF">LEN_2693</name>
</gene>
<dbReference type="Proteomes" id="UP000218824">
    <property type="component" value="Chromosome"/>
</dbReference>
<dbReference type="PANTHER" id="PTHR34606:SF15">
    <property type="entry name" value="BON DOMAIN-CONTAINING PROTEIN"/>
    <property type="match status" value="1"/>
</dbReference>
<name>A0AAU9ASH4_LYSEN</name>
<dbReference type="Pfam" id="PF04972">
    <property type="entry name" value="BON"/>
    <property type="match status" value="1"/>
</dbReference>
<evidence type="ECO:0000256" key="2">
    <source>
        <dbReference type="SAM" id="SignalP"/>
    </source>
</evidence>
<organism evidence="4 5">
    <name type="scientific">Lysobacter enzymogenes</name>
    <dbReference type="NCBI Taxonomy" id="69"/>
    <lineage>
        <taxon>Bacteria</taxon>
        <taxon>Pseudomonadati</taxon>
        <taxon>Pseudomonadota</taxon>
        <taxon>Gammaproteobacteria</taxon>
        <taxon>Lysobacterales</taxon>
        <taxon>Lysobacteraceae</taxon>
        <taxon>Lysobacter</taxon>
    </lineage>
</organism>
<dbReference type="EMBL" id="AP014940">
    <property type="protein sequence ID" value="BAV98180.1"/>
    <property type="molecule type" value="Genomic_DNA"/>
</dbReference>
<dbReference type="Gene3D" id="3.30.1340.30">
    <property type="match status" value="1"/>
</dbReference>
<feature type="domain" description="BON" evidence="3">
    <location>
        <begin position="53"/>
        <end position="121"/>
    </location>
</feature>
<dbReference type="AlphaFoldDB" id="A0AAU9ASH4"/>
<dbReference type="SMART" id="SM00749">
    <property type="entry name" value="BON"/>
    <property type="match status" value="1"/>
</dbReference>
<dbReference type="GeneID" id="83064534"/>
<evidence type="ECO:0000259" key="3">
    <source>
        <dbReference type="PROSITE" id="PS50914"/>
    </source>
</evidence>
<keyword evidence="2" id="KW-0732">Signal</keyword>
<evidence type="ECO:0000256" key="1">
    <source>
        <dbReference type="SAM" id="MobiDB-lite"/>
    </source>
</evidence>
<evidence type="ECO:0000313" key="5">
    <source>
        <dbReference type="Proteomes" id="UP000218824"/>
    </source>
</evidence>
<proteinExistence type="predicted"/>
<protein>
    <submittedName>
        <fullName evidence="4">Hyperosmotically inducible periplasmic protein</fullName>
    </submittedName>
</protein>
<dbReference type="RefSeq" id="WP_096378699.1">
    <property type="nucleotide sequence ID" value="NZ_AP014940.1"/>
</dbReference>
<feature type="region of interest" description="Disordered" evidence="1">
    <location>
        <begin position="24"/>
        <end position="53"/>
    </location>
</feature>
<dbReference type="PANTHER" id="PTHR34606">
    <property type="entry name" value="BON DOMAIN-CONTAINING PROTEIN"/>
    <property type="match status" value="1"/>
</dbReference>
<reference evidence="4 5" key="1">
    <citation type="journal article" date="2017" name="DNA Res.">
        <title>Complete genome sequence and expression profile of the commercial lytic enzyme producer Lysobacter enzymogenes M497-1.</title>
        <authorList>
            <person name="Takami H."/>
            <person name="Toyoda A."/>
            <person name="Uchiyama I."/>
            <person name="Itoh T."/>
            <person name="Takaki Y."/>
            <person name="Arai W."/>
            <person name="Nishi S."/>
            <person name="Kawai M."/>
            <person name="Shinya K."/>
            <person name="Ikeda H."/>
        </authorList>
    </citation>
    <scope>NUCLEOTIDE SEQUENCE [LARGE SCALE GENOMIC DNA]</scope>
    <source>
        <strain evidence="4 5">M497-1</strain>
    </source>
</reference>
<dbReference type="InterPro" id="IPR007055">
    <property type="entry name" value="BON_dom"/>
</dbReference>
<dbReference type="InterPro" id="IPR051686">
    <property type="entry name" value="Lipoprotein_DolP"/>
</dbReference>